<dbReference type="AlphaFoldDB" id="A0A5D4SLN9"/>
<comment type="similarity">
    <text evidence="1">Belongs to the pseudomonas-type ThrB family.</text>
</comment>
<dbReference type="Proteomes" id="UP000323732">
    <property type="component" value="Unassembled WGS sequence"/>
</dbReference>
<dbReference type="PANTHER" id="PTHR21064:SF6">
    <property type="entry name" value="AMINOGLYCOSIDE PHOSPHOTRANSFERASE DOMAIN-CONTAINING PROTEIN"/>
    <property type="match status" value="1"/>
</dbReference>
<name>A0A5D4SLN9_9BACI</name>
<dbReference type="Pfam" id="PF01636">
    <property type="entry name" value="APH"/>
    <property type="match status" value="1"/>
</dbReference>
<keyword evidence="3" id="KW-0808">Transferase</keyword>
<dbReference type="InterPro" id="IPR002575">
    <property type="entry name" value="Aminoglycoside_PTrfase"/>
</dbReference>
<protein>
    <submittedName>
        <fullName evidence="3">Phosphotransferase</fullName>
    </submittedName>
</protein>
<evidence type="ECO:0000313" key="3">
    <source>
        <dbReference type="EMBL" id="TYS64160.1"/>
    </source>
</evidence>
<evidence type="ECO:0000256" key="1">
    <source>
        <dbReference type="ARBA" id="ARBA00038240"/>
    </source>
</evidence>
<dbReference type="GO" id="GO:0009088">
    <property type="term" value="P:threonine biosynthetic process"/>
    <property type="evidence" value="ECO:0007669"/>
    <property type="project" value="TreeGrafter"/>
</dbReference>
<gene>
    <name evidence="3" type="ORF">FZD47_11785</name>
</gene>
<dbReference type="SUPFAM" id="SSF56112">
    <property type="entry name" value="Protein kinase-like (PK-like)"/>
    <property type="match status" value="1"/>
</dbReference>
<dbReference type="InterPro" id="IPR011009">
    <property type="entry name" value="Kinase-like_dom_sf"/>
</dbReference>
<feature type="domain" description="Aminoglycoside phosphotransferase" evidence="2">
    <location>
        <begin position="5"/>
        <end position="217"/>
    </location>
</feature>
<dbReference type="PANTHER" id="PTHR21064">
    <property type="entry name" value="AMINOGLYCOSIDE PHOSPHOTRANSFERASE DOMAIN-CONTAINING PROTEIN-RELATED"/>
    <property type="match status" value="1"/>
</dbReference>
<reference evidence="3 4" key="1">
    <citation type="submission" date="2019-08" db="EMBL/GenBank/DDBJ databases">
        <title>Bacillus genomes from the desert of Cuatro Cienegas, Coahuila.</title>
        <authorList>
            <person name="Olmedo-Alvarez G."/>
        </authorList>
    </citation>
    <scope>NUCLEOTIDE SEQUENCE [LARGE SCALE GENOMIC DNA]</scope>
    <source>
        <strain evidence="3 4">CH37_1T</strain>
    </source>
</reference>
<sequence length="299" mass="35731">MKERYERLSGGFHNEVFYDKNDNRIIRISANCKSAEEVHQELQWMDFLHRNGIPLSKPAQEIELDGGLVKAHFEFVRGNPVDVTNPAHWNERNFEQFGRILGRMHALSKEYRIENNRRPVWTKENPDVFGIKNDLAGWLEKEYDRLMEDLQPYKLSLDTFGLIHNDFHQGNFIVRENGEIVVIDFDECACNWFAQDLAVLFYHAYWQQDSFIGETEAFSRRFMHHVFSGYQSETELHPDTIAQIPIFLKLREIFLYQLFRRKWDKAHLEDWQEYTLEDLKRKIKNREPYAGVEDFSAYL</sequence>
<dbReference type="EMBL" id="VTES01000003">
    <property type="protein sequence ID" value="TYS64160.1"/>
    <property type="molecule type" value="Genomic_DNA"/>
</dbReference>
<dbReference type="InterPro" id="IPR050249">
    <property type="entry name" value="Pseudomonas-type_ThrB"/>
</dbReference>
<evidence type="ECO:0000313" key="4">
    <source>
        <dbReference type="Proteomes" id="UP000323732"/>
    </source>
</evidence>
<organism evidence="3 4">
    <name type="scientific">Bacillus infantis</name>
    <dbReference type="NCBI Taxonomy" id="324767"/>
    <lineage>
        <taxon>Bacteria</taxon>
        <taxon>Bacillati</taxon>
        <taxon>Bacillota</taxon>
        <taxon>Bacilli</taxon>
        <taxon>Bacillales</taxon>
        <taxon>Bacillaceae</taxon>
        <taxon>Bacillus</taxon>
    </lineage>
</organism>
<accession>A0A5D4SLN9</accession>
<proteinExistence type="inferred from homology"/>
<dbReference type="Gene3D" id="3.90.1200.10">
    <property type="match status" value="1"/>
</dbReference>
<evidence type="ECO:0000259" key="2">
    <source>
        <dbReference type="Pfam" id="PF01636"/>
    </source>
</evidence>
<dbReference type="GO" id="GO:0004413">
    <property type="term" value="F:homoserine kinase activity"/>
    <property type="evidence" value="ECO:0007669"/>
    <property type="project" value="TreeGrafter"/>
</dbReference>
<comment type="caution">
    <text evidence="3">The sequence shown here is derived from an EMBL/GenBank/DDBJ whole genome shotgun (WGS) entry which is preliminary data.</text>
</comment>
<dbReference type="RefSeq" id="WP_148949928.1">
    <property type="nucleotide sequence ID" value="NZ_VTES01000003.1"/>
</dbReference>